<evidence type="ECO:0000256" key="1">
    <source>
        <dbReference type="SAM" id="Phobius"/>
    </source>
</evidence>
<sequence>MGQITPSGAKRVELVILFPLNLRRTGYPSKLVNLFPLRVAAGFMIEHFPVKDSVAVCSILACLQLNVLMLYFAAISAASAASLRRTGSGSSTSTTVPKLSKKLYSQLFSA</sequence>
<gene>
    <name evidence="2" type="ORF">SAMN05216191_12020</name>
</gene>
<keyword evidence="1" id="KW-1133">Transmembrane helix</keyword>
<organism evidence="2 3">
    <name type="scientific">Paenibacillus jilunlii</name>
    <dbReference type="NCBI Taxonomy" id="682956"/>
    <lineage>
        <taxon>Bacteria</taxon>
        <taxon>Bacillati</taxon>
        <taxon>Bacillota</taxon>
        <taxon>Bacilli</taxon>
        <taxon>Bacillales</taxon>
        <taxon>Paenibacillaceae</taxon>
        <taxon>Paenibacillus</taxon>
    </lineage>
</organism>
<name>A0A1G9WS52_9BACL</name>
<keyword evidence="1" id="KW-0812">Transmembrane</keyword>
<feature type="transmembrane region" description="Helical" evidence="1">
    <location>
        <begin position="53"/>
        <end position="75"/>
    </location>
</feature>
<keyword evidence="1" id="KW-0472">Membrane</keyword>
<dbReference type="AlphaFoldDB" id="A0A1G9WS52"/>
<evidence type="ECO:0000313" key="3">
    <source>
        <dbReference type="Proteomes" id="UP000182783"/>
    </source>
</evidence>
<reference evidence="2 3" key="1">
    <citation type="submission" date="2016-10" db="EMBL/GenBank/DDBJ databases">
        <authorList>
            <person name="de Groot N.N."/>
        </authorList>
    </citation>
    <scope>NUCLEOTIDE SEQUENCE [LARGE SCALE GENOMIC DNA]</scope>
    <source>
        <strain evidence="2 3">CGMCC 1.10239</strain>
    </source>
</reference>
<dbReference type="EMBL" id="FNGM01000020">
    <property type="protein sequence ID" value="SDM87300.1"/>
    <property type="molecule type" value="Genomic_DNA"/>
</dbReference>
<dbReference type="Proteomes" id="UP000182783">
    <property type="component" value="Unassembled WGS sequence"/>
</dbReference>
<proteinExistence type="predicted"/>
<accession>A0A1G9WS52</accession>
<protein>
    <submittedName>
        <fullName evidence="2">Uncharacterized protein</fullName>
    </submittedName>
</protein>
<evidence type="ECO:0000313" key="2">
    <source>
        <dbReference type="EMBL" id="SDM87300.1"/>
    </source>
</evidence>